<dbReference type="AlphaFoldDB" id="A0AAP0LRJ9"/>
<proteinExistence type="predicted"/>
<dbReference type="GO" id="GO:0008270">
    <property type="term" value="F:zinc ion binding"/>
    <property type="evidence" value="ECO:0007669"/>
    <property type="project" value="UniProtKB-KW"/>
</dbReference>
<evidence type="ECO:0000256" key="4">
    <source>
        <dbReference type="ARBA" id="ARBA00022833"/>
    </source>
</evidence>
<dbReference type="Gene3D" id="1.25.10.10">
    <property type="entry name" value="Leucine-rich Repeat Variant"/>
    <property type="match status" value="2"/>
</dbReference>
<evidence type="ECO:0000256" key="7">
    <source>
        <dbReference type="SAM" id="MobiDB-lite"/>
    </source>
</evidence>
<keyword evidence="10" id="KW-1185">Reference proteome</keyword>
<comment type="caution">
    <text evidence="9">The sequence shown here is derived from an EMBL/GenBank/DDBJ whole genome shotgun (WGS) entry which is preliminary data.</text>
</comment>
<organism evidence="9 10">
    <name type="scientific">Citrus x changshan-huyou</name>
    <dbReference type="NCBI Taxonomy" id="2935761"/>
    <lineage>
        <taxon>Eukaryota</taxon>
        <taxon>Viridiplantae</taxon>
        <taxon>Streptophyta</taxon>
        <taxon>Embryophyta</taxon>
        <taxon>Tracheophyta</taxon>
        <taxon>Spermatophyta</taxon>
        <taxon>Magnoliopsida</taxon>
        <taxon>eudicotyledons</taxon>
        <taxon>Gunneridae</taxon>
        <taxon>Pentapetalae</taxon>
        <taxon>rosids</taxon>
        <taxon>malvids</taxon>
        <taxon>Sapindales</taxon>
        <taxon>Rutaceae</taxon>
        <taxon>Aurantioideae</taxon>
        <taxon>Citrus</taxon>
    </lineage>
</organism>
<dbReference type="PANTHER" id="PTHR22895">
    <property type="entry name" value="ARMADILLO REPEAT-CONTAINING PROTEIN 6"/>
    <property type="match status" value="1"/>
</dbReference>
<evidence type="ECO:0000259" key="8">
    <source>
        <dbReference type="PROSITE" id="PS50089"/>
    </source>
</evidence>
<dbReference type="InterPro" id="IPR017907">
    <property type="entry name" value="Znf_RING_CS"/>
</dbReference>
<keyword evidence="2" id="KW-0677">Repeat</keyword>
<dbReference type="SMART" id="SM00185">
    <property type="entry name" value="ARM"/>
    <property type="match status" value="4"/>
</dbReference>
<dbReference type="InterPro" id="IPR016024">
    <property type="entry name" value="ARM-type_fold"/>
</dbReference>
<name>A0AAP0LRJ9_9ROSI</name>
<dbReference type="GO" id="GO:0140096">
    <property type="term" value="F:catalytic activity, acting on a protein"/>
    <property type="evidence" value="ECO:0007669"/>
    <property type="project" value="UniProtKB-ARBA"/>
</dbReference>
<sequence>MEENASNPVVEVSGEGKGESIEGKDGPPVDDCCPICFGDFTIPCKANCGHWYCANCILQFWNYSSASKPCKCPMCSRYINRLTPESSLSLQQEQEVAEVLKKVVRYNLLFVGGARGLVQKVYELPFFMTRIFVAMMDPDTEDSYLQEMRIFAMALSVLYAATPFDFIPTGEVSTFLKLHSSQLPIFLLDEILDLRGDGVKKFPLAKLRGVMRTVPKSYYKHFSNSEQIDFQKQSSLITLPQPRAHPLVPKDHPFFVRTDLTAHEMGPPKTVRTISQEAFDEVVKENMEDLGMDPTEALQDAIQTLSLQGVDLSGIVKCVPGESSLKDNPLIQSLERLKQLDLNSKDKFSDEDLNEMMGLFDKLIELCGGNEGSVNAAVATKNGGVELVCSICYKIRCGSKRVLDSCLKTMALLVHDVQSTETFRTGGGPKLLVNILIDGNEDPEILNSGFAVVAASATGNEVVKESYMELKIDELILEILSRQRNDSIQSLYDAIRVLLTPDDDRVVASQVYGYARRFAKIGIARALVHSLHAGLSSPSLISASIALKAVAVNDEICKSVAENGGIDALLRCIDDSGLQGNKTVARICCSLLSKLAGSDSNKSAIIEKGGMDKLIVVSARFSDDASVLQEVMSIITVLSLRSPENAARAMEAGAGDLAIQAMLKFPNAQQLQRSSCFMIRNLVARNPENRKLLLSNGVEKLIRQAKENHEICKDAATDALRDLGLDDYNK</sequence>
<accession>A0AAP0LRJ9</accession>
<dbReference type="Gene3D" id="3.30.40.10">
    <property type="entry name" value="Zinc/RING finger domain, C3HC4 (zinc finger)"/>
    <property type="match status" value="1"/>
</dbReference>
<dbReference type="EMBL" id="JBCGBO010000025">
    <property type="protein sequence ID" value="KAK9176849.1"/>
    <property type="molecule type" value="Genomic_DNA"/>
</dbReference>
<evidence type="ECO:0000256" key="5">
    <source>
        <dbReference type="PROSITE-ProRule" id="PRU00175"/>
    </source>
</evidence>
<dbReference type="Pfam" id="PF13445">
    <property type="entry name" value="zf-RING_UBOX"/>
    <property type="match status" value="1"/>
</dbReference>
<dbReference type="SUPFAM" id="SSF57850">
    <property type="entry name" value="RING/U-box"/>
    <property type="match status" value="1"/>
</dbReference>
<dbReference type="InterPro" id="IPR027370">
    <property type="entry name" value="Znf-RING_euk"/>
</dbReference>
<evidence type="ECO:0000313" key="10">
    <source>
        <dbReference type="Proteomes" id="UP001428341"/>
    </source>
</evidence>
<feature type="compositionally biased region" description="Basic and acidic residues" evidence="7">
    <location>
        <begin position="14"/>
        <end position="25"/>
    </location>
</feature>
<dbReference type="InterPro" id="IPR011989">
    <property type="entry name" value="ARM-like"/>
</dbReference>
<dbReference type="InterPro" id="IPR000225">
    <property type="entry name" value="Armadillo"/>
</dbReference>
<reference evidence="9 10" key="1">
    <citation type="submission" date="2024-05" db="EMBL/GenBank/DDBJ databases">
        <title>Haplotype-resolved chromosome-level genome assembly of Huyou (Citrus changshanensis).</title>
        <authorList>
            <person name="Miao C."/>
            <person name="Chen W."/>
            <person name="Wu Y."/>
            <person name="Wang L."/>
            <person name="Zhao S."/>
            <person name="Grierson D."/>
            <person name="Xu C."/>
            <person name="Chen K."/>
        </authorList>
    </citation>
    <scope>NUCLEOTIDE SEQUENCE [LARGE SCALE GENOMIC DNA]</scope>
    <source>
        <strain evidence="9">01-14</strain>
        <tissue evidence="9">Leaf</tissue>
    </source>
</reference>
<keyword evidence="1" id="KW-0479">Metal-binding</keyword>
<dbReference type="SMART" id="SM00184">
    <property type="entry name" value="RING"/>
    <property type="match status" value="1"/>
</dbReference>
<dbReference type="PROSITE" id="PS00518">
    <property type="entry name" value="ZF_RING_1"/>
    <property type="match status" value="1"/>
</dbReference>
<evidence type="ECO:0000256" key="3">
    <source>
        <dbReference type="ARBA" id="ARBA00022771"/>
    </source>
</evidence>
<evidence type="ECO:0000256" key="2">
    <source>
        <dbReference type="ARBA" id="ARBA00022737"/>
    </source>
</evidence>
<feature type="domain" description="RING-type" evidence="8">
    <location>
        <begin position="33"/>
        <end position="76"/>
    </location>
</feature>
<keyword evidence="4" id="KW-0862">Zinc</keyword>
<feature type="region of interest" description="Disordered" evidence="7">
    <location>
        <begin position="1"/>
        <end position="25"/>
    </location>
</feature>
<feature type="repeat" description="ARM" evidence="6">
    <location>
        <begin position="564"/>
        <end position="610"/>
    </location>
</feature>
<evidence type="ECO:0000256" key="6">
    <source>
        <dbReference type="PROSITE-ProRule" id="PRU00259"/>
    </source>
</evidence>
<dbReference type="InterPro" id="IPR013083">
    <property type="entry name" value="Znf_RING/FYVE/PHD"/>
</dbReference>
<dbReference type="PROSITE" id="PS50089">
    <property type="entry name" value="ZF_RING_2"/>
    <property type="match status" value="1"/>
</dbReference>
<dbReference type="SUPFAM" id="SSF48371">
    <property type="entry name" value="ARM repeat"/>
    <property type="match status" value="1"/>
</dbReference>
<evidence type="ECO:0000256" key="1">
    <source>
        <dbReference type="ARBA" id="ARBA00022723"/>
    </source>
</evidence>
<dbReference type="PANTHER" id="PTHR22895:SF0">
    <property type="entry name" value="ARMADILLO REPEAT-CONTAINING PROTEIN 6"/>
    <property type="match status" value="1"/>
</dbReference>
<evidence type="ECO:0000313" key="9">
    <source>
        <dbReference type="EMBL" id="KAK9176849.1"/>
    </source>
</evidence>
<protein>
    <recommendedName>
        <fullName evidence="8">RING-type domain-containing protein</fullName>
    </recommendedName>
</protein>
<gene>
    <name evidence="9" type="ORF">WN944_028868</name>
</gene>
<dbReference type="PROSITE" id="PS50176">
    <property type="entry name" value="ARM_REPEAT"/>
    <property type="match status" value="1"/>
</dbReference>
<dbReference type="InterPro" id="IPR001841">
    <property type="entry name" value="Znf_RING"/>
</dbReference>
<dbReference type="Proteomes" id="UP001428341">
    <property type="component" value="Unassembled WGS sequence"/>
</dbReference>
<keyword evidence="3 5" id="KW-0863">Zinc-finger</keyword>